<dbReference type="OrthoDB" id="7843114at2759"/>
<keyword evidence="6 7" id="KW-0472">Membrane</keyword>
<evidence type="ECO:0000256" key="5">
    <source>
        <dbReference type="ARBA" id="ARBA00023034"/>
    </source>
</evidence>
<sequence length="340" mass="40180">MNHNKLKKILILILIKFLIVFIIHRFYLYQQWFQDECNKNTAIIIENNFNQVPIEMLKNETIYFLETHNSSDHELTARQACAIESAAYMNPNTNVFVLFLSSSNHIRLKNWSQFQRILDYKNIHLKYFHMDDIIKGTVVEDFLTHDMILNSKWKELHISDILRYALLRTYSGVYLDLDIIVKRPLDEIKLKNFVCLEDKNSINNAIIKFSDVDIAYKIGNWLLEGVIKNFDGKQWTIGPRLLTKVIKRYCNITDFINTTECNGINILPIEKCYAIEGYQWKYFIQEFRSDQVMSAVENSHFVHLWNYQSDKRLVKTGKSVALNFLAAEYCPLVFESNLYI</sequence>
<dbReference type="Pfam" id="PF04488">
    <property type="entry name" value="Gly_transf_sug"/>
    <property type="match status" value="1"/>
</dbReference>
<keyword evidence="4" id="KW-0808">Transferase</keyword>
<comment type="caution">
    <text evidence="9">The sequence shown here is derived from an EMBL/GenBank/DDBJ whole genome shotgun (WGS) entry which is preliminary data.</text>
</comment>
<dbReference type="GO" id="GO:0000139">
    <property type="term" value="C:Golgi membrane"/>
    <property type="evidence" value="ECO:0007669"/>
    <property type="project" value="UniProtKB-SubCell"/>
</dbReference>
<protein>
    <recommendedName>
        <fullName evidence="8">Alpha 1,4-glycosyltransferase domain-containing protein</fullName>
    </recommendedName>
</protein>
<dbReference type="PANTHER" id="PTHR12042:SF21">
    <property type="entry name" value="ALPHA1,4-GALACTOSYLTRANSFERASE 1-RELATED"/>
    <property type="match status" value="1"/>
</dbReference>
<evidence type="ECO:0000313" key="10">
    <source>
        <dbReference type="Proteomes" id="UP001107558"/>
    </source>
</evidence>
<evidence type="ECO:0000256" key="1">
    <source>
        <dbReference type="ARBA" id="ARBA00004323"/>
    </source>
</evidence>
<keyword evidence="3" id="KW-0328">Glycosyltransferase</keyword>
<name>A0A9J6BY75_POLVA</name>
<dbReference type="InterPro" id="IPR007652">
    <property type="entry name" value="A1-4-GlycosylTfrase_dom"/>
</dbReference>
<evidence type="ECO:0000256" key="6">
    <source>
        <dbReference type="ARBA" id="ARBA00023136"/>
    </source>
</evidence>
<comment type="similarity">
    <text evidence="2">Belongs to the glycosyltransferase 32 family.</text>
</comment>
<keyword evidence="5" id="KW-0333">Golgi apparatus</keyword>
<keyword evidence="7" id="KW-1133">Transmembrane helix</keyword>
<dbReference type="EMBL" id="JADBJN010000002">
    <property type="protein sequence ID" value="KAG5674648.1"/>
    <property type="molecule type" value="Genomic_DNA"/>
</dbReference>
<keyword evidence="10" id="KW-1185">Reference proteome</keyword>
<dbReference type="GO" id="GO:0016758">
    <property type="term" value="F:hexosyltransferase activity"/>
    <property type="evidence" value="ECO:0007669"/>
    <property type="project" value="UniProtKB-ARBA"/>
</dbReference>
<dbReference type="Pfam" id="PF04572">
    <property type="entry name" value="Gb3_synth"/>
    <property type="match status" value="1"/>
</dbReference>
<reference evidence="9" key="1">
    <citation type="submission" date="2021-03" db="EMBL/GenBank/DDBJ databases">
        <title>Chromosome level genome of the anhydrobiotic midge Polypedilum vanderplanki.</title>
        <authorList>
            <person name="Yoshida Y."/>
            <person name="Kikawada T."/>
            <person name="Gusev O."/>
        </authorList>
    </citation>
    <scope>NUCLEOTIDE SEQUENCE</scope>
    <source>
        <strain evidence="9">NIAS01</strain>
        <tissue evidence="9">Whole body or cell culture</tissue>
    </source>
</reference>
<dbReference type="SUPFAM" id="SSF53448">
    <property type="entry name" value="Nucleotide-diphospho-sugar transferases"/>
    <property type="match status" value="1"/>
</dbReference>
<evidence type="ECO:0000313" key="9">
    <source>
        <dbReference type="EMBL" id="KAG5674648.1"/>
    </source>
</evidence>
<evidence type="ECO:0000256" key="2">
    <source>
        <dbReference type="ARBA" id="ARBA00009003"/>
    </source>
</evidence>
<organism evidence="9 10">
    <name type="scientific">Polypedilum vanderplanki</name>
    <name type="common">Sleeping chironomid midge</name>
    <dbReference type="NCBI Taxonomy" id="319348"/>
    <lineage>
        <taxon>Eukaryota</taxon>
        <taxon>Metazoa</taxon>
        <taxon>Ecdysozoa</taxon>
        <taxon>Arthropoda</taxon>
        <taxon>Hexapoda</taxon>
        <taxon>Insecta</taxon>
        <taxon>Pterygota</taxon>
        <taxon>Neoptera</taxon>
        <taxon>Endopterygota</taxon>
        <taxon>Diptera</taxon>
        <taxon>Nematocera</taxon>
        <taxon>Chironomoidea</taxon>
        <taxon>Chironomidae</taxon>
        <taxon>Chironominae</taxon>
        <taxon>Polypedilum</taxon>
        <taxon>Polypedilum</taxon>
    </lineage>
</organism>
<keyword evidence="7" id="KW-0812">Transmembrane</keyword>
<gene>
    <name evidence="9" type="ORF">PVAND_004602</name>
</gene>
<accession>A0A9J6BY75</accession>
<dbReference type="InterPro" id="IPR029044">
    <property type="entry name" value="Nucleotide-diphossugar_trans"/>
</dbReference>
<dbReference type="InterPro" id="IPR051981">
    <property type="entry name" value="Glycosyltransf_32"/>
</dbReference>
<comment type="subcellular location">
    <subcellularLocation>
        <location evidence="1">Golgi apparatus membrane</location>
        <topology evidence="1">Single-pass type II membrane protein</topology>
    </subcellularLocation>
</comment>
<evidence type="ECO:0000256" key="7">
    <source>
        <dbReference type="SAM" id="Phobius"/>
    </source>
</evidence>
<dbReference type="AlphaFoldDB" id="A0A9J6BY75"/>
<dbReference type="Proteomes" id="UP001107558">
    <property type="component" value="Chromosome 2"/>
</dbReference>
<dbReference type="Gene3D" id="3.90.550.20">
    <property type="match status" value="1"/>
</dbReference>
<feature type="domain" description="Alpha 1,4-glycosyltransferase" evidence="8">
    <location>
        <begin position="222"/>
        <end position="335"/>
    </location>
</feature>
<evidence type="ECO:0000256" key="4">
    <source>
        <dbReference type="ARBA" id="ARBA00022679"/>
    </source>
</evidence>
<evidence type="ECO:0000256" key="3">
    <source>
        <dbReference type="ARBA" id="ARBA00022676"/>
    </source>
</evidence>
<dbReference type="PANTHER" id="PTHR12042">
    <property type="entry name" value="LACTOSYLCERAMIDE 4-ALPHA-GALACTOSYLTRANSFERASE ALPHA- 1,4-GALACTOSYLTRANSFERASE"/>
    <property type="match status" value="1"/>
</dbReference>
<feature type="transmembrane region" description="Helical" evidence="7">
    <location>
        <begin position="9"/>
        <end position="29"/>
    </location>
</feature>
<dbReference type="GO" id="GO:0006688">
    <property type="term" value="P:glycosphingolipid biosynthetic process"/>
    <property type="evidence" value="ECO:0007669"/>
    <property type="project" value="TreeGrafter"/>
</dbReference>
<dbReference type="InterPro" id="IPR007577">
    <property type="entry name" value="GlycoTrfase_DXD_sugar-bd_CS"/>
</dbReference>
<evidence type="ECO:0000259" key="8">
    <source>
        <dbReference type="Pfam" id="PF04572"/>
    </source>
</evidence>
<proteinExistence type="inferred from homology"/>